<sequence length="186" mass="21997">MRMETFYQQPVRFSKVICKVQKVLRSMQQSAKDEFELNALRYIVNRLTEINFQVQFSSLIDQTGIERSAITVNDIDKIVKVGNEFKAIFELKVRRKLNGYIKVPKSQFNVLRYFSLELNVPVYYLTKLPNGMYHLLELDLLKVYNEEHVTDKYEQLNGRFVKIPISQGLLLDRKELIRELSTILAW</sequence>
<dbReference type="AlphaFoldDB" id="D2RI44"/>
<keyword evidence="2" id="KW-1185">Reference proteome</keyword>
<dbReference type="OrthoDB" id="51102at2157"/>
<dbReference type="HOGENOM" id="CLU_1451348_0_0_2"/>
<evidence type="ECO:0000313" key="1">
    <source>
        <dbReference type="EMBL" id="ADB57969.1"/>
    </source>
</evidence>
<accession>D2RI44</accession>
<dbReference type="STRING" id="572546.Arcpr_0908"/>
<proteinExistence type="predicted"/>
<protein>
    <submittedName>
        <fullName evidence="1">Uncharacterized protein</fullName>
    </submittedName>
</protein>
<dbReference type="EMBL" id="CP001857">
    <property type="protein sequence ID" value="ADB57969.1"/>
    <property type="molecule type" value="Genomic_DNA"/>
</dbReference>
<dbReference type="PaxDb" id="572546-Arcpr_0908"/>
<gene>
    <name evidence="1" type="ordered locus">Arcpr_0908</name>
</gene>
<reference evidence="1 2" key="1">
    <citation type="journal article" date="2010" name="Stand. Genomic Sci.">
        <title>Complete genome sequence of Archaeoglobus profundus type strain (AV18).</title>
        <authorList>
            <person name="von Jan M."/>
            <person name="Lapidus A."/>
            <person name="Del Rio T.G."/>
            <person name="Copeland A."/>
            <person name="Tice H."/>
            <person name="Cheng J.F."/>
            <person name="Lucas S."/>
            <person name="Chen F."/>
            <person name="Nolan M."/>
            <person name="Goodwin L."/>
            <person name="Han C."/>
            <person name="Pitluck S."/>
            <person name="Liolios K."/>
            <person name="Ivanova N."/>
            <person name="Mavromatis K."/>
            <person name="Ovchinnikova G."/>
            <person name="Chertkov O."/>
            <person name="Pati A."/>
            <person name="Chen A."/>
            <person name="Palaniappan K."/>
            <person name="Land M."/>
            <person name="Hauser L."/>
            <person name="Chang Y.J."/>
            <person name="Jeffries C.D."/>
            <person name="Saunders E."/>
            <person name="Brettin T."/>
            <person name="Detter J.C."/>
            <person name="Chain P."/>
            <person name="Eichinger K."/>
            <person name="Huber H."/>
            <person name="Spring S."/>
            <person name="Rohde M."/>
            <person name="Goker M."/>
            <person name="Wirth R."/>
            <person name="Woyke T."/>
            <person name="Bristow J."/>
            <person name="Eisen J.A."/>
            <person name="Markowitz V."/>
            <person name="Hugenholtz P."/>
            <person name="Kyrpides N.C."/>
            <person name="Klenk H.P."/>
        </authorList>
    </citation>
    <scope>NUCLEOTIDE SEQUENCE [LARGE SCALE GENOMIC DNA]</scope>
    <source>
        <strain evidence="2">DSM 5631 / JCM 9629 / NBRC 100127 / Av18</strain>
    </source>
</reference>
<dbReference type="KEGG" id="apo:Arcpr_0908"/>
<dbReference type="Proteomes" id="UP000001901">
    <property type="component" value="Chromosome"/>
</dbReference>
<organism evidence="1 2">
    <name type="scientific">Archaeoglobus profundus (strain DSM 5631 / JCM 9629 / NBRC 100127 / Av18)</name>
    <dbReference type="NCBI Taxonomy" id="572546"/>
    <lineage>
        <taxon>Archaea</taxon>
        <taxon>Methanobacteriati</taxon>
        <taxon>Methanobacteriota</taxon>
        <taxon>Archaeoglobi</taxon>
        <taxon>Archaeoglobales</taxon>
        <taxon>Archaeoglobaceae</taxon>
        <taxon>Archaeoglobus</taxon>
    </lineage>
</organism>
<name>D2RI44_ARCPA</name>
<dbReference type="RefSeq" id="WP_012940305.1">
    <property type="nucleotide sequence ID" value="NC_013741.1"/>
</dbReference>
<dbReference type="GeneID" id="8739573"/>
<dbReference type="eggNOG" id="arCOG07102">
    <property type="taxonomic scope" value="Archaea"/>
</dbReference>
<evidence type="ECO:0000313" key="2">
    <source>
        <dbReference type="Proteomes" id="UP000001901"/>
    </source>
</evidence>